<evidence type="ECO:0000313" key="2">
    <source>
        <dbReference type="EMBL" id="PWK54206.1"/>
    </source>
</evidence>
<feature type="transmembrane region" description="Helical" evidence="1">
    <location>
        <begin position="5"/>
        <end position="22"/>
    </location>
</feature>
<comment type="caution">
    <text evidence="2">The sequence shown here is derived from an EMBL/GenBank/DDBJ whole genome shotgun (WGS) entry which is preliminary data.</text>
</comment>
<reference evidence="2 3" key="1">
    <citation type="submission" date="2018-05" db="EMBL/GenBank/DDBJ databases">
        <title>Genomic Encyclopedia of Type Strains, Phase IV (KMG-IV): sequencing the most valuable type-strain genomes for metagenomic binning, comparative biology and taxonomic classification.</title>
        <authorList>
            <person name="Goeker M."/>
        </authorList>
    </citation>
    <scope>NUCLEOTIDE SEQUENCE [LARGE SCALE GENOMIC DNA]</scope>
    <source>
        <strain evidence="2 3">DSM 25350</strain>
    </source>
</reference>
<dbReference type="InterPro" id="IPR018681">
    <property type="entry name" value="DUF2165_transmembrane"/>
</dbReference>
<keyword evidence="3" id="KW-1185">Reference proteome</keyword>
<keyword evidence="1" id="KW-0812">Transmembrane</keyword>
<protein>
    <submittedName>
        <fullName evidence="2">Putative small integral membrane protein</fullName>
    </submittedName>
</protein>
<dbReference type="RefSeq" id="WP_109761334.1">
    <property type="nucleotide sequence ID" value="NZ_QGGU01000001.1"/>
</dbReference>
<dbReference type="Pfam" id="PF09933">
    <property type="entry name" value="DUF2165"/>
    <property type="match status" value="1"/>
</dbReference>
<feature type="transmembrane region" description="Helical" evidence="1">
    <location>
        <begin position="104"/>
        <end position="131"/>
    </location>
</feature>
<keyword evidence="1" id="KW-0472">Membrane</keyword>
<feature type="transmembrane region" description="Helical" evidence="1">
    <location>
        <begin position="60"/>
        <end position="83"/>
    </location>
</feature>
<evidence type="ECO:0000313" key="3">
    <source>
        <dbReference type="Proteomes" id="UP000245790"/>
    </source>
</evidence>
<feature type="transmembrane region" description="Helical" evidence="1">
    <location>
        <begin position="143"/>
        <end position="159"/>
    </location>
</feature>
<dbReference type="OrthoDB" id="7618855at2"/>
<dbReference type="EMBL" id="QGGU01000001">
    <property type="protein sequence ID" value="PWK54206.1"/>
    <property type="molecule type" value="Genomic_DNA"/>
</dbReference>
<name>A0A316G2S0_9GAMM</name>
<keyword evidence="1" id="KW-1133">Transmembrane helix</keyword>
<proteinExistence type="predicted"/>
<gene>
    <name evidence="2" type="ORF">C8D97_10154</name>
</gene>
<dbReference type="AlphaFoldDB" id="A0A316G2S0"/>
<evidence type="ECO:0000256" key="1">
    <source>
        <dbReference type="SAM" id="Phobius"/>
    </source>
</evidence>
<accession>A0A316G2S0</accession>
<sequence>MAIRILKIILITFVGLQGWFYVAGNIANWSTGLEAIAYVTGMAEHNVYSTHIFPPITNPIIITLIFICIIIGEFLVGAFSLKGAWDLWKVRHDSSDVFNSSKGFAILGSGMALVVWFGGFVVIGGALFQMWQTTIGANSFKDAFVFAATSGIVLLFVNAKDI</sequence>
<dbReference type="Proteomes" id="UP000245790">
    <property type="component" value="Unassembled WGS sequence"/>
</dbReference>
<organism evidence="2 3">
    <name type="scientific">Pleionea mediterranea</name>
    <dbReference type="NCBI Taxonomy" id="523701"/>
    <lineage>
        <taxon>Bacteria</taxon>
        <taxon>Pseudomonadati</taxon>
        <taxon>Pseudomonadota</taxon>
        <taxon>Gammaproteobacteria</taxon>
        <taxon>Oceanospirillales</taxon>
        <taxon>Pleioneaceae</taxon>
        <taxon>Pleionea</taxon>
    </lineage>
</organism>